<dbReference type="EMBL" id="NQVE01000005">
    <property type="protein sequence ID" value="RAL54857.1"/>
    <property type="molecule type" value="Genomic_DNA"/>
</dbReference>
<dbReference type="AlphaFoldDB" id="A0A328EAJ2"/>
<accession>A0A328EAJ2</accession>
<organism evidence="1 2">
    <name type="scientific">Cuscuta australis</name>
    <dbReference type="NCBI Taxonomy" id="267555"/>
    <lineage>
        <taxon>Eukaryota</taxon>
        <taxon>Viridiplantae</taxon>
        <taxon>Streptophyta</taxon>
        <taxon>Embryophyta</taxon>
        <taxon>Tracheophyta</taxon>
        <taxon>Spermatophyta</taxon>
        <taxon>Magnoliopsida</taxon>
        <taxon>eudicotyledons</taxon>
        <taxon>Gunneridae</taxon>
        <taxon>Pentapetalae</taxon>
        <taxon>asterids</taxon>
        <taxon>lamiids</taxon>
        <taxon>Solanales</taxon>
        <taxon>Convolvulaceae</taxon>
        <taxon>Cuscuteae</taxon>
        <taxon>Cuscuta</taxon>
        <taxon>Cuscuta subgen. Grammica</taxon>
        <taxon>Cuscuta sect. Cleistogrammica</taxon>
    </lineage>
</organism>
<reference evidence="1 2" key="1">
    <citation type="submission" date="2018-06" db="EMBL/GenBank/DDBJ databases">
        <title>The Genome of Cuscuta australis (Dodder) Provides Insight into the Evolution of Plant Parasitism.</title>
        <authorList>
            <person name="Liu H."/>
        </authorList>
    </citation>
    <scope>NUCLEOTIDE SEQUENCE [LARGE SCALE GENOMIC DNA]</scope>
    <source>
        <strain evidence="2">cv. Yunnan</strain>
        <tissue evidence="1">Vines</tissue>
    </source>
</reference>
<name>A0A328EAJ2_9ASTE</name>
<gene>
    <name evidence="1" type="ORF">DM860_013553</name>
</gene>
<sequence length="111" mass="12972">MEQGLSLEFFREYNLNGRGHVCFFTYIHHNMARIRHRVAAVREWENGRRKKICLTLKGMGDEDLQLVDVWKSLLVFRHYGEENGFITYNLWNNDVSKKGKGPSEQESIGGP</sequence>
<comment type="caution">
    <text evidence="1">The sequence shown here is derived from an EMBL/GenBank/DDBJ whole genome shotgun (WGS) entry which is preliminary data.</text>
</comment>
<evidence type="ECO:0000313" key="1">
    <source>
        <dbReference type="EMBL" id="RAL54857.1"/>
    </source>
</evidence>
<dbReference type="Proteomes" id="UP000249390">
    <property type="component" value="Unassembled WGS sequence"/>
</dbReference>
<evidence type="ECO:0000313" key="2">
    <source>
        <dbReference type="Proteomes" id="UP000249390"/>
    </source>
</evidence>
<protein>
    <submittedName>
        <fullName evidence="1">Uncharacterized protein</fullName>
    </submittedName>
</protein>
<keyword evidence="2" id="KW-1185">Reference proteome</keyword>
<proteinExistence type="predicted"/>